<dbReference type="Pfam" id="PF16778">
    <property type="entry name" value="Phage_tail_APC"/>
    <property type="match status" value="1"/>
</dbReference>
<dbReference type="AlphaFoldDB" id="A0A1T2ZSX2"/>
<reference evidence="2 3" key="1">
    <citation type="submission" date="2018-06" db="EMBL/GenBank/DDBJ databases">
        <authorList>
            <consortium name="Pathogen Informatics"/>
            <person name="Doyle S."/>
        </authorList>
    </citation>
    <scope>NUCLEOTIDE SEQUENCE [LARGE SCALE GENOMIC DNA]</scope>
    <source>
        <strain evidence="2 3">NCTC10038</strain>
    </source>
</reference>
<dbReference type="Gene3D" id="6.10.140.1310">
    <property type="match status" value="1"/>
</dbReference>
<proteinExistence type="predicted"/>
<evidence type="ECO:0000259" key="1">
    <source>
        <dbReference type="Pfam" id="PF16778"/>
    </source>
</evidence>
<dbReference type="Proteomes" id="UP000248640">
    <property type="component" value="Chromosome 1"/>
</dbReference>
<gene>
    <name evidence="2" type="ORF">NCTC10038_01366</name>
</gene>
<sequence>MSEISSNESPSVGIAVPTPEIEWAAIRARRDQLLRSTDFTQLPDYPAIAAQRAEIAAYRKALRDIPEQAAEPSKIDWPVLPTFLK</sequence>
<feature type="domain" description="Phage tail assembly chaperone-like" evidence="1">
    <location>
        <begin position="23"/>
        <end position="81"/>
    </location>
</feature>
<dbReference type="EMBL" id="LS483372">
    <property type="protein sequence ID" value="SQF89976.1"/>
    <property type="molecule type" value="Genomic_DNA"/>
</dbReference>
<name>A0A1T2ZSX2_PSEFL</name>
<organism evidence="2 3">
    <name type="scientific">Pseudomonas fluorescens</name>
    <dbReference type="NCBI Taxonomy" id="294"/>
    <lineage>
        <taxon>Bacteria</taxon>
        <taxon>Pseudomonadati</taxon>
        <taxon>Pseudomonadota</taxon>
        <taxon>Gammaproteobacteria</taxon>
        <taxon>Pseudomonadales</taxon>
        <taxon>Pseudomonadaceae</taxon>
        <taxon>Pseudomonas</taxon>
    </lineage>
</organism>
<dbReference type="InterPro" id="IPR031893">
    <property type="entry name" value="Phage_tail_APC"/>
</dbReference>
<dbReference type="RefSeq" id="WP_073637230.1">
    <property type="nucleotide sequence ID" value="NZ_CBCRXZ010000003.1"/>
</dbReference>
<evidence type="ECO:0000313" key="3">
    <source>
        <dbReference type="Proteomes" id="UP000248640"/>
    </source>
</evidence>
<protein>
    <recommendedName>
        <fullName evidence="1">Phage tail assembly chaperone-like domain-containing protein</fullName>
    </recommendedName>
</protein>
<accession>A0A1T2ZSX2</accession>
<dbReference type="GeneID" id="61637354"/>
<evidence type="ECO:0000313" key="2">
    <source>
        <dbReference type="EMBL" id="SQF89976.1"/>
    </source>
</evidence>